<dbReference type="GO" id="GO:0004930">
    <property type="term" value="F:G protein-coupled receptor activity"/>
    <property type="evidence" value="ECO:0007669"/>
    <property type="project" value="UniProtKB-KW"/>
</dbReference>
<keyword evidence="7" id="KW-0675">Receptor</keyword>
<dbReference type="GO" id="GO:0005886">
    <property type="term" value="C:plasma membrane"/>
    <property type="evidence" value="ECO:0007669"/>
    <property type="project" value="UniProtKB-SubCell"/>
</dbReference>
<sequence length="386" mass="42960">MSNSSLSGKVFSNLSVLLPPNSSSNSVPVYEVYGIITIPIGVVGFIGSLLCVWTIWRSRQHHPTQHKSSSNSNILFLNMSLSSLLFCGIVCPFHAYAQITQLRSTLAQRADDSLCQFIAFAYFTTLTASSYAHVTIALNRFFAVILSGTAHGMFQSKRFTVFMMALSWMVAGATFAPPLFRSFKTVSYGFSEESMKCTFTSLGNSVYVIAYKVVYAWIPFLIMVLCYACIFLKLKLSKKRIRHQNQPIESIQQSNGGNPRVAVMKLIRQRRSMRGEIRVTKIAFITCASFLACYVPNTLFGFAVKTRKELQSPLGIALVMLWWVGCATNPLLYAYLNSALRQRIIQWLQMKNILPVTQQSNSATGTAASNSIKKGTDSTKVRETSA</sequence>
<dbReference type="InterPro" id="IPR000276">
    <property type="entry name" value="GPCR_Rhodpsn"/>
</dbReference>
<feature type="transmembrane region" description="Helical" evidence="10">
    <location>
        <begin position="279"/>
        <end position="302"/>
    </location>
</feature>
<feature type="region of interest" description="Disordered" evidence="9">
    <location>
        <begin position="363"/>
        <end position="386"/>
    </location>
</feature>
<keyword evidence="2" id="KW-1003">Cell membrane</keyword>
<comment type="subcellular location">
    <subcellularLocation>
        <location evidence="1">Cell membrane</location>
        <topology evidence="1">Multi-pass membrane protein</topology>
    </subcellularLocation>
</comment>
<evidence type="ECO:0000256" key="7">
    <source>
        <dbReference type="ARBA" id="ARBA00023170"/>
    </source>
</evidence>
<evidence type="ECO:0000256" key="8">
    <source>
        <dbReference type="ARBA" id="ARBA00023224"/>
    </source>
</evidence>
<dbReference type="PRINTS" id="PR00237">
    <property type="entry name" value="GPCRRHODOPSN"/>
</dbReference>
<evidence type="ECO:0000256" key="1">
    <source>
        <dbReference type="ARBA" id="ARBA00004651"/>
    </source>
</evidence>
<proteinExistence type="predicted"/>
<evidence type="ECO:0000256" key="9">
    <source>
        <dbReference type="SAM" id="MobiDB-lite"/>
    </source>
</evidence>
<dbReference type="Proteomes" id="UP000192578">
    <property type="component" value="Unassembled WGS sequence"/>
</dbReference>
<keyword evidence="3 10" id="KW-0812">Transmembrane</keyword>
<dbReference type="EMBL" id="MTYJ01000020">
    <property type="protein sequence ID" value="OQV21948.1"/>
    <property type="molecule type" value="Genomic_DNA"/>
</dbReference>
<dbReference type="Pfam" id="PF00001">
    <property type="entry name" value="7tm_1"/>
    <property type="match status" value="1"/>
</dbReference>
<keyword evidence="4 10" id="KW-1133">Transmembrane helix</keyword>
<feature type="domain" description="G-protein coupled receptors family 1 profile" evidence="11">
    <location>
        <begin position="47"/>
        <end position="333"/>
    </location>
</feature>
<feature type="transmembrane region" description="Helical" evidence="10">
    <location>
        <begin position="159"/>
        <end position="180"/>
    </location>
</feature>
<evidence type="ECO:0000256" key="3">
    <source>
        <dbReference type="ARBA" id="ARBA00022692"/>
    </source>
</evidence>
<feature type="transmembrane region" description="Helical" evidence="10">
    <location>
        <begin position="32"/>
        <end position="55"/>
    </location>
</feature>
<evidence type="ECO:0000256" key="6">
    <source>
        <dbReference type="ARBA" id="ARBA00023136"/>
    </source>
</evidence>
<comment type="caution">
    <text evidence="12">The sequence shown here is derived from an EMBL/GenBank/DDBJ whole genome shotgun (WGS) entry which is preliminary data.</text>
</comment>
<evidence type="ECO:0000256" key="4">
    <source>
        <dbReference type="ARBA" id="ARBA00022989"/>
    </source>
</evidence>
<dbReference type="SUPFAM" id="SSF81321">
    <property type="entry name" value="Family A G protein-coupled receptor-like"/>
    <property type="match status" value="1"/>
</dbReference>
<dbReference type="InterPro" id="IPR017452">
    <property type="entry name" value="GPCR_Rhodpsn_7TM"/>
</dbReference>
<feature type="transmembrane region" description="Helical" evidence="10">
    <location>
        <begin position="117"/>
        <end position="138"/>
    </location>
</feature>
<feature type="transmembrane region" description="Helical" evidence="10">
    <location>
        <begin position="314"/>
        <end position="336"/>
    </location>
</feature>
<name>A0A1W0X3E5_HYPEX</name>
<keyword evidence="8" id="KW-0807">Transducer</keyword>
<dbReference type="Gene3D" id="1.20.1070.10">
    <property type="entry name" value="Rhodopsin 7-helix transmembrane proteins"/>
    <property type="match status" value="1"/>
</dbReference>
<protein>
    <recommendedName>
        <fullName evidence="11">G-protein coupled receptors family 1 profile domain-containing protein</fullName>
    </recommendedName>
</protein>
<feature type="transmembrane region" description="Helical" evidence="10">
    <location>
        <begin position="214"/>
        <end position="234"/>
    </location>
</feature>
<dbReference type="PANTHER" id="PTHR24228">
    <property type="entry name" value="B2 BRADYKININ RECEPTOR/ANGIOTENSIN II RECEPTOR"/>
    <property type="match status" value="1"/>
</dbReference>
<gene>
    <name evidence="12" type="ORF">BV898_04160</name>
</gene>
<dbReference type="CDD" id="cd00637">
    <property type="entry name" value="7tm_classA_rhodopsin-like"/>
    <property type="match status" value="1"/>
</dbReference>
<feature type="compositionally biased region" description="Basic and acidic residues" evidence="9">
    <location>
        <begin position="374"/>
        <end position="386"/>
    </location>
</feature>
<evidence type="ECO:0000313" key="13">
    <source>
        <dbReference type="Proteomes" id="UP000192578"/>
    </source>
</evidence>
<reference evidence="13" key="1">
    <citation type="submission" date="2017-01" db="EMBL/GenBank/DDBJ databases">
        <title>Comparative genomics of anhydrobiosis in the tardigrade Hypsibius dujardini.</title>
        <authorList>
            <person name="Yoshida Y."/>
            <person name="Koutsovoulos G."/>
            <person name="Laetsch D."/>
            <person name="Stevens L."/>
            <person name="Kumar S."/>
            <person name="Horikawa D."/>
            <person name="Ishino K."/>
            <person name="Komine S."/>
            <person name="Tomita M."/>
            <person name="Blaxter M."/>
            <person name="Arakawa K."/>
        </authorList>
    </citation>
    <scope>NUCLEOTIDE SEQUENCE [LARGE SCALE GENOMIC DNA]</scope>
    <source>
        <strain evidence="13">Z151</strain>
    </source>
</reference>
<evidence type="ECO:0000259" key="11">
    <source>
        <dbReference type="PROSITE" id="PS50262"/>
    </source>
</evidence>
<organism evidence="12 13">
    <name type="scientific">Hypsibius exemplaris</name>
    <name type="common">Freshwater tardigrade</name>
    <dbReference type="NCBI Taxonomy" id="2072580"/>
    <lineage>
        <taxon>Eukaryota</taxon>
        <taxon>Metazoa</taxon>
        <taxon>Ecdysozoa</taxon>
        <taxon>Tardigrada</taxon>
        <taxon>Eutardigrada</taxon>
        <taxon>Parachela</taxon>
        <taxon>Hypsibioidea</taxon>
        <taxon>Hypsibiidae</taxon>
        <taxon>Hypsibius</taxon>
    </lineage>
</organism>
<evidence type="ECO:0000256" key="2">
    <source>
        <dbReference type="ARBA" id="ARBA00022475"/>
    </source>
</evidence>
<evidence type="ECO:0000313" key="12">
    <source>
        <dbReference type="EMBL" id="OQV21948.1"/>
    </source>
</evidence>
<accession>A0A1W0X3E5</accession>
<dbReference type="PANTHER" id="PTHR24228:SF74">
    <property type="entry name" value="G-PROTEIN COUPLED RECEPTORS FAMILY 1 PROFILE DOMAIN-CONTAINING PROTEIN"/>
    <property type="match status" value="1"/>
</dbReference>
<evidence type="ECO:0000256" key="10">
    <source>
        <dbReference type="SAM" id="Phobius"/>
    </source>
</evidence>
<keyword evidence="6 10" id="KW-0472">Membrane</keyword>
<evidence type="ECO:0000256" key="5">
    <source>
        <dbReference type="ARBA" id="ARBA00023040"/>
    </source>
</evidence>
<keyword evidence="13" id="KW-1185">Reference proteome</keyword>
<keyword evidence="5" id="KW-0297">G-protein coupled receptor</keyword>
<dbReference type="AlphaFoldDB" id="A0A1W0X3E5"/>
<dbReference type="PROSITE" id="PS50262">
    <property type="entry name" value="G_PROTEIN_RECEP_F1_2"/>
    <property type="match status" value="1"/>
</dbReference>
<dbReference type="OrthoDB" id="6117944at2759"/>
<feature type="transmembrane region" description="Helical" evidence="10">
    <location>
        <begin position="75"/>
        <end position="97"/>
    </location>
</feature>